<proteinExistence type="predicted"/>
<dbReference type="InterPro" id="IPR016064">
    <property type="entry name" value="NAD/diacylglycerol_kinase_sf"/>
</dbReference>
<evidence type="ECO:0000313" key="3">
    <source>
        <dbReference type="EMBL" id="EKC50558.1"/>
    </source>
</evidence>
<dbReference type="AlphaFoldDB" id="K1RZ19"/>
<feature type="domain" description="YegS/DAGK C-terminal" evidence="2">
    <location>
        <begin position="3"/>
        <end position="149"/>
    </location>
</feature>
<accession>K1RZ19</accession>
<dbReference type="Gene3D" id="2.60.200.40">
    <property type="match status" value="1"/>
</dbReference>
<reference evidence="3" key="1">
    <citation type="journal article" date="2013" name="Environ. Microbiol.">
        <title>Microbiota from the distal guts of lean and obese adolescents exhibit partial functional redundancy besides clear differences in community structure.</title>
        <authorList>
            <person name="Ferrer M."/>
            <person name="Ruiz A."/>
            <person name="Lanza F."/>
            <person name="Haange S.B."/>
            <person name="Oberbach A."/>
            <person name="Till H."/>
            <person name="Bargiela R."/>
            <person name="Campoy C."/>
            <person name="Segura M.T."/>
            <person name="Richter M."/>
            <person name="von Bergen M."/>
            <person name="Seifert J."/>
            <person name="Suarez A."/>
        </authorList>
    </citation>
    <scope>NUCLEOTIDE SEQUENCE</scope>
</reference>
<feature type="non-terminal residue" evidence="3">
    <location>
        <position position="1"/>
    </location>
</feature>
<keyword evidence="1" id="KW-0812">Transmembrane</keyword>
<sequence length="152" mass="17575">GARIVKITDQCKRFWGVKFLSYFMALLSIIFERKLYRMHLKINGEHIRGRIMTVCIGSAWGYGQAPSAVPYNGWLDVSVIYRPELLQLWSGLWMLIQGRILNHKVVMPYRTQKVKVLRAQNASVDLDGRILDRHFPLDISVLHEAITLIIPN</sequence>
<gene>
    <name evidence="3" type="ORF">LEA_17821</name>
</gene>
<comment type="caution">
    <text evidence="3">The sequence shown here is derived from an EMBL/GenBank/DDBJ whole genome shotgun (WGS) entry which is preliminary data.</text>
</comment>
<keyword evidence="1" id="KW-1133">Transmembrane helix</keyword>
<dbReference type="GO" id="GO:0016301">
    <property type="term" value="F:kinase activity"/>
    <property type="evidence" value="ECO:0007669"/>
    <property type="project" value="UniProtKB-KW"/>
</dbReference>
<evidence type="ECO:0000256" key="1">
    <source>
        <dbReference type="SAM" id="Phobius"/>
    </source>
</evidence>
<protein>
    <submittedName>
        <fullName evidence="3">Diacylglycerol kinase catalytic domain protein</fullName>
    </submittedName>
</protein>
<name>K1RZ19_9ZZZZ</name>
<dbReference type="EMBL" id="AJWY01012214">
    <property type="protein sequence ID" value="EKC50558.1"/>
    <property type="molecule type" value="Genomic_DNA"/>
</dbReference>
<evidence type="ECO:0000259" key="2">
    <source>
        <dbReference type="Pfam" id="PF19279"/>
    </source>
</evidence>
<organism evidence="3">
    <name type="scientific">human gut metagenome</name>
    <dbReference type="NCBI Taxonomy" id="408170"/>
    <lineage>
        <taxon>unclassified sequences</taxon>
        <taxon>metagenomes</taxon>
        <taxon>organismal metagenomes</taxon>
    </lineage>
</organism>
<keyword evidence="3" id="KW-0808">Transferase</keyword>
<dbReference type="Pfam" id="PF19279">
    <property type="entry name" value="YegS_C"/>
    <property type="match status" value="1"/>
</dbReference>
<dbReference type="InterPro" id="IPR045540">
    <property type="entry name" value="YegS/DAGK_C"/>
</dbReference>
<feature type="transmembrane region" description="Helical" evidence="1">
    <location>
        <begin position="14"/>
        <end position="31"/>
    </location>
</feature>
<dbReference type="SUPFAM" id="SSF111331">
    <property type="entry name" value="NAD kinase/diacylglycerol kinase-like"/>
    <property type="match status" value="1"/>
</dbReference>
<keyword evidence="3" id="KW-0418">Kinase</keyword>
<keyword evidence="1" id="KW-0472">Membrane</keyword>